<proteinExistence type="predicted"/>
<keyword evidence="1" id="KW-0732">Signal</keyword>
<feature type="domain" description="Bacterial Ig-like" evidence="2">
    <location>
        <begin position="434"/>
        <end position="517"/>
    </location>
</feature>
<dbReference type="RefSeq" id="WP_118768248.1">
    <property type="nucleotide sequence ID" value="NZ_QWKP01000217.1"/>
</dbReference>
<gene>
    <name evidence="3" type="ORF">D1825_15135</name>
</gene>
<evidence type="ECO:0000313" key="4">
    <source>
        <dbReference type="Proteomes" id="UP000283374"/>
    </source>
</evidence>
<dbReference type="Pfam" id="PF16640">
    <property type="entry name" value="Big_3_5"/>
    <property type="match status" value="3"/>
</dbReference>
<protein>
    <submittedName>
        <fullName evidence="3">Ig-like domain repeat protein</fullName>
    </submittedName>
</protein>
<reference evidence="3 4" key="1">
    <citation type="submission" date="2018-08" db="EMBL/GenBank/DDBJ databases">
        <title>Cellulomonas rhizosphaerae sp. nov., a novel actinomycete isolated from soil.</title>
        <authorList>
            <person name="Tian Y."/>
        </authorList>
    </citation>
    <scope>NUCLEOTIDE SEQUENCE [LARGE SCALE GENOMIC DNA]</scope>
    <source>
        <strain evidence="3 4">NEAU-TCZ24</strain>
    </source>
</reference>
<dbReference type="Proteomes" id="UP000283374">
    <property type="component" value="Unassembled WGS sequence"/>
</dbReference>
<dbReference type="OrthoDB" id="3696279at2"/>
<evidence type="ECO:0000259" key="2">
    <source>
        <dbReference type="Pfam" id="PF16640"/>
    </source>
</evidence>
<name>A0A413RIE5_9CELL</name>
<accession>A0A413RIE5</accession>
<organism evidence="3 4">
    <name type="scientific">Cellulomonas rhizosphaerae</name>
    <dbReference type="NCBI Taxonomy" id="2293719"/>
    <lineage>
        <taxon>Bacteria</taxon>
        <taxon>Bacillati</taxon>
        <taxon>Actinomycetota</taxon>
        <taxon>Actinomycetes</taxon>
        <taxon>Micrococcales</taxon>
        <taxon>Cellulomonadaceae</taxon>
        <taxon>Cellulomonas</taxon>
    </lineage>
</organism>
<dbReference type="Gene3D" id="2.60.40.10">
    <property type="entry name" value="Immunoglobulins"/>
    <property type="match status" value="4"/>
</dbReference>
<keyword evidence="4" id="KW-1185">Reference proteome</keyword>
<feature type="chain" id="PRO_5019407883" evidence="1">
    <location>
        <begin position="24"/>
        <end position="810"/>
    </location>
</feature>
<feature type="domain" description="Bacterial Ig-like" evidence="2">
    <location>
        <begin position="719"/>
        <end position="809"/>
    </location>
</feature>
<sequence>MAAAVAVAVAGGAAVVAATPASAAVETIKNATFTWGVSGYAQVGIFGPWTFKDLSGNATQLVGSVSGGSQSEYVVAPKPATSMPFSDPQKTPNAVRFTAGTGTVDPATGASTLSWTGSYTVNAYPALYNAPNEIYSDPKLTLNAQGSGTLSFHFEVGAGVDQAGAPTPAQDLGRVALVNFANGAVTGLDADGYTATPAYQGVAVTVPEGETAQVASCTTDGGATGWWGSWNPAFVNALPASVRPHFYSTGCTGNQDLKPALPVDVSFERYAPASVTVSSTDLQSDGTTEVTVQGTGFAPALATGTRPPFAGVASGAYIAFGRYADVWRPSAGAPPSARTNPAGANGTGAAVVWAVPAASFAASSPAQSPAATSYTELRTDGTFTAKIKVNKAWLASAAGNYGIYTYAGGGPTVAQYETFTPITFHTESVTFGADASAVVGTPASLQVKVYAADGQVPAGEVEVRSGADVVGTGTLSGGKATVALPTDFAVGDHELTVKYAGSGEVRPSQATAVLTVTDAPVVEPPAPSATEVVAFDATATAGRAFTLPVAVAAPGSVVAGAITVRDGAKVVGSATLTAGRANVAVSALAAGTRSLTVSFVPTASTLLASHTTVSVAVAKAAPAVKVTWPAATHGKVATAAVAVAAAGLVPTGTVQVFDGTKLVGSSALSAGAAKLTLPKTFTAGSHALRAVYSGDSQTAGATVSRTLTVATASSTSSATLSSSAVKAGARGKVTVTVAATGATATGKVVVTIDPRAKGVKNRTVTGTLNAGKVTVTLPKLAKGAYSVTATYAGSANVAGSTAKVRTLTVR</sequence>
<dbReference type="InterPro" id="IPR013783">
    <property type="entry name" value="Ig-like_fold"/>
</dbReference>
<dbReference type="InterPro" id="IPR032109">
    <property type="entry name" value="Big_3_5"/>
</dbReference>
<evidence type="ECO:0000256" key="1">
    <source>
        <dbReference type="SAM" id="SignalP"/>
    </source>
</evidence>
<dbReference type="GO" id="GO:0005975">
    <property type="term" value="P:carbohydrate metabolic process"/>
    <property type="evidence" value="ECO:0007669"/>
    <property type="project" value="UniProtKB-ARBA"/>
</dbReference>
<dbReference type="AlphaFoldDB" id="A0A413RIE5"/>
<feature type="signal peptide" evidence="1">
    <location>
        <begin position="1"/>
        <end position="23"/>
    </location>
</feature>
<comment type="caution">
    <text evidence="3">The sequence shown here is derived from an EMBL/GenBank/DDBJ whole genome shotgun (WGS) entry which is preliminary data.</text>
</comment>
<dbReference type="EMBL" id="QWKP01000217">
    <property type="protein sequence ID" value="RHA38073.1"/>
    <property type="molecule type" value="Genomic_DNA"/>
</dbReference>
<feature type="domain" description="Bacterial Ig-like" evidence="2">
    <location>
        <begin position="630"/>
        <end position="710"/>
    </location>
</feature>
<evidence type="ECO:0000313" key="3">
    <source>
        <dbReference type="EMBL" id="RHA38073.1"/>
    </source>
</evidence>